<proteinExistence type="predicted"/>
<evidence type="ECO:0000313" key="1">
    <source>
        <dbReference type="EMBL" id="MBX29266.1"/>
    </source>
</evidence>
<dbReference type="AlphaFoldDB" id="A0A2P2MGA6"/>
<reference evidence="1" key="1">
    <citation type="submission" date="2018-02" db="EMBL/GenBank/DDBJ databases">
        <title>Rhizophora mucronata_Transcriptome.</title>
        <authorList>
            <person name="Meera S.P."/>
            <person name="Sreeshan A."/>
            <person name="Augustine A."/>
        </authorList>
    </citation>
    <scope>NUCLEOTIDE SEQUENCE</scope>
    <source>
        <tissue evidence="1">Leaf</tissue>
    </source>
</reference>
<protein>
    <submittedName>
        <fullName evidence="1">Uncharacterized protein</fullName>
    </submittedName>
</protein>
<dbReference type="EMBL" id="GGEC01048782">
    <property type="protein sequence ID" value="MBX29266.1"/>
    <property type="molecule type" value="Transcribed_RNA"/>
</dbReference>
<name>A0A2P2MGA6_RHIMU</name>
<organism evidence="1">
    <name type="scientific">Rhizophora mucronata</name>
    <name type="common">Asiatic mangrove</name>
    <dbReference type="NCBI Taxonomy" id="61149"/>
    <lineage>
        <taxon>Eukaryota</taxon>
        <taxon>Viridiplantae</taxon>
        <taxon>Streptophyta</taxon>
        <taxon>Embryophyta</taxon>
        <taxon>Tracheophyta</taxon>
        <taxon>Spermatophyta</taxon>
        <taxon>Magnoliopsida</taxon>
        <taxon>eudicotyledons</taxon>
        <taxon>Gunneridae</taxon>
        <taxon>Pentapetalae</taxon>
        <taxon>rosids</taxon>
        <taxon>fabids</taxon>
        <taxon>Malpighiales</taxon>
        <taxon>Rhizophoraceae</taxon>
        <taxon>Rhizophora</taxon>
    </lineage>
</organism>
<sequence length="49" mass="5604">MLISTQKIQNELVRLAVSTPRGTPESIINETPKRPATNTHYIFLGRFYT</sequence>
<accession>A0A2P2MGA6</accession>